<evidence type="ECO:0000256" key="3">
    <source>
        <dbReference type="ARBA" id="ARBA00020987"/>
    </source>
</evidence>
<accession>A0A1E3NLH5</accession>
<keyword evidence="4" id="KW-0489">Methyltransferase</keyword>
<dbReference type="PIRSF" id="PIRSF017570">
    <property type="entry name" value="Histone_H3-K79_MeTrfase"/>
    <property type="match status" value="1"/>
</dbReference>
<dbReference type="GO" id="GO:0032259">
    <property type="term" value="P:methylation"/>
    <property type="evidence" value="ECO:0007669"/>
    <property type="project" value="UniProtKB-KW"/>
</dbReference>
<dbReference type="GO" id="GO:0000786">
    <property type="term" value="C:nucleosome"/>
    <property type="evidence" value="ECO:0007669"/>
    <property type="project" value="InterPro"/>
</dbReference>
<dbReference type="InterPro" id="IPR030445">
    <property type="entry name" value="H3-K79_meTrfase"/>
</dbReference>
<dbReference type="SUPFAM" id="SSF53335">
    <property type="entry name" value="S-adenosyl-L-methionine-dependent methyltransferases"/>
    <property type="match status" value="1"/>
</dbReference>
<dbReference type="GO" id="GO:0000781">
    <property type="term" value="C:chromosome, telomeric region"/>
    <property type="evidence" value="ECO:0007669"/>
    <property type="project" value="GOC"/>
</dbReference>
<keyword evidence="10" id="KW-0804">Transcription</keyword>
<feature type="binding site" evidence="14">
    <location>
        <begin position="154"/>
        <end position="163"/>
    </location>
    <ligand>
        <name>S-adenosyl-L-methionine</name>
        <dbReference type="ChEBI" id="CHEBI:59789"/>
    </ligand>
</feature>
<evidence type="ECO:0000256" key="7">
    <source>
        <dbReference type="ARBA" id="ARBA00022737"/>
    </source>
</evidence>
<dbReference type="Gene3D" id="3.40.50.150">
    <property type="entry name" value="Vaccinia Virus protein VP39"/>
    <property type="match status" value="1"/>
</dbReference>
<evidence type="ECO:0000256" key="9">
    <source>
        <dbReference type="ARBA" id="ARBA00023015"/>
    </source>
</evidence>
<evidence type="ECO:0000313" key="17">
    <source>
        <dbReference type="EMBL" id="ODQ46926.1"/>
    </source>
</evidence>
<dbReference type="RefSeq" id="XP_019018039.1">
    <property type="nucleotide sequence ID" value="XM_019162850.1"/>
</dbReference>
<dbReference type="GO" id="GO:0031509">
    <property type="term" value="P:subtelomeric heterochromatin formation"/>
    <property type="evidence" value="ECO:0007669"/>
    <property type="project" value="InterPro"/>
</dbReference>
<evidence type="ECO:0000256" key="1">
    <source>
        <dbReference type="ARBA" id="ARBA00004123"/>
    </source>
</evidence>
<dbReference type="GO" id="GO:0000077">
    <property type="term" value="P:DNA damage checkpoint signaling"/>
    <property type="evidence" value="ECO:0007669"/>
    <property type="project" value="InterPro"/>
</dbReference>
<dbReference type="FunFam" id="3.40.50.150:FF:000033">
    <property type="entry name" value="Histone-lysine N-methyltransferase, H3 lysine-79 specific"/>
    <property type="match status" value="1"/>
</dbReference>
<dbReference type="PANTHER" id="PTHR21451:SF0">
    <property type="entry name" value="HISTONE-LYSINE N-METHYLTRANSFERASE, H3 LYSINE-79 SPECIFIC"/>
    <property type="match status" value="1"/>
</dbReference>
<evidence type="ECO:0000256" key="14">
    <source>
        <dbReference type="PIRSR" id="PIRSR017570-1"/>
    </source>
</evidence>
<dbReference type="Proteomes" id="UP000094455">
    <property type="component" value="Unassembled WGS sequence"/>
</dbReference>
<organism evidence="17 18">
    <name type="scientific">Pichia membranifaciens NRRL Y-2026</name>
    <dbReference type="NCBI Taxonomy" id="763406"/>
    <lineage>
        <taxon>Eukaryota</taxon>
        <taxon>Fungi</taxon>
        <taxon>Dikarya</taxon>
        <taxon>Ascomycota</taxon>
        <taxon>Saccharomycotina</taxon>
        <taxon>Pichiomycetes</taxon>
        <taxon>Pichiales</taxon>
        <taxon>Pichiaceae</taxon>
        <taxon>Pichia</taxon>
    </lineage>
</organism>
<feature type="binding site" evidence="14">
    <location>
        <position position="180"/>
    </location>
    <ligand>
        <name>S-adenosyl-L-methionine</name>
        <dbReference type="ChEBI" id="CHEBI:59789"/>
    </ligand>
</feature>
<evidence type="ECO:0000256" key="8">
    <source>
        <dbReference type="ARBA" id="ARBA00022853"/>
    </source>
</evidence>
<dbReference type="Gene3D" id="1.10.260.170">
    <property type="match status" value="1"/>
</dbReference>
<proteinExistence type="predicted"/>
<dbReference type="Pfam" id="PF08123">
    <property type="entry name" value="DOT1"/>
    <property type="match status" value="1"/>
</dbReference>
<evidence type="ECO:0000256" key="12">
    <source>
        <dbReference type="ARBA" id="ARBA00029821"/>
    </source>
</evidence>
<dbReference type="AlphaFoldDB" id="A0A1E3NLH5"/>
<dbReference type="GO" id="GO:0005634">
    <property type="term" value="C:nucleus"/>
    <property type="evidence" value="ECO:0007669"/>
    <property type="project" value="UniProtKB-SubCell"/>
</dbReference>
<evidence type="ECO:0000256" key="13">
    <source>
        <dbReference type="ARBA" id="ARBA00047770"/>
    </source>
</evidence>
<keyword evidence="18" id="KW-1185">Reference proteome</keyword>
<gene>
    <name evidence="17" type="ORF">PICMEDRAFT_33871</name>
</gene>
<dbReference type="EMBL" id="KV454003">
    <property type="protein sequence ID" value="ODQ46926.1"/>
    <property type="molecule type" value="Genomic_DNA"/>
</dbReference>
<evidence type="ECO:0000256" key="11">
    <source>
        <dbReference type="ARBA" id="ARBA00023242"/>
    </source>
</evidence>
<keyword evidence="7" id="KW-0677">Repeat</keyword>
<feature type="binding site" evidence="14">
    <location>
        <begin position="217"/>
        <end position="218"/>
    </location>
    <ligand>
        <name>S-adenosyl-L-methionine</name>
        <dbReference type="ChEBI" id="CHEBI:59789"/>
    </ligand>
</feature>
<dbReference type="EC" id="2.1.1.360" evidence="2"/>
<evidence type="ECO:0000256" key="4">
    <source>
        <dbReference type="ARBA" id="ARBA00022603"/>
    </source>
</evidence>
<sequence length="354" mass="40464">EHYLLALPKDDVQFNPFDEIGKLMELMAIAFFPPSDKLKVMNLEQPKDCIVGKYIEAFENNDIEGLLKCISEFNCLIDNLRTSGQIFEYTKKRKTFPRELIYEILNQCYLRRVLPESKKLSIYKAFSNEVYGELMPSFLTTVYAKCNLDHNCCFIDLGSGVGNCVIQAALEYGCESHGVEIVENASRLGDLQAEEFELRCRVFGLKPGAVNLFSQQSFVNNPPVKKVVDKCEVILVNNYLFDNPLNKKVIELFQDLKVGTKIISLKPIVPATHKINWDNCSSILNRLKTSKFIYAENSVSWTSKGGFYYITEVMSDIVEDNFVVFKSREARRRDEGLDERSRSDTPLNAFTNNV</sequence>
<dbReference type="OrthoDB" id="443402at2759"/>
<dbReference type="PROSITE" id="PS51569">
    <property type="entry name" value="DOT1"/>
    <property type="match status" value="1"/>
</dbReference>
<keyword evidence="5" id="KW-0808">Transferase</keyword>
<dbReference type="InterPro" id="IPR021162">
    <property type="entry name" value="Dot1"/>
</dbReference>
<dbReference type="InterPro" id="IPR029063">
    <property type="entry name" value="SAM-dependent_MTases_sf"/>
</dbReference>
<comment type="subcellular location">
    <subcellularLocation>
        <location evidence="1">Nucleus</location>
    </subcellularLocation>
</comment>
<reference evidence="17 18" key="1">
    <citation type="journal article" date="2016" name="Proc. Natl. Acad. Sci. U.S.A.">
        <title>Comparative genomics of biotechnologically important yeasts.</title>
        <authorList>
            <person name="Riley R."/>
            <person name="Haridas S."/>
            <person name="Wolfe K.H."/>
            <person name="Lopes M.R."/>
            <person name="Hittinger C.T."/>
            <person name="Goeker M."/>
            <person name="Salamov A.A."/>
            <person name="Wisecaver J.H."/>
            <person name="Long T.M."/>
            <person name="Calvey C.H."/>
            <person name="Aerts A.L."/>
            <person name="Barry K.W."/>
            <person name="Choi C."/>
            <person name="Clum A."/>
            <person name="Coughlan A.Y."/>
            <person name="Deshpande S."/>
            <person name="Douglass A.P."/>
            <person name="Hanson S.J."/>
            <person name="Klenk H.-P."/>
            <person name="LaButti K.M."/>
            <person name="Lapidus A."/>
            <person name="Lindquist E.A."/>
            <person name="Lipzen A.M."/>
            <person name="Meier-Kolthoff J.P."/>
            <person name="Ohm R.A."/>
            <person name="Otillar R.P."/>
            <person name="Pangilinan J.L."/>
            <person name="Peng Y."/>
            <person name="Rokas A."/>
            <person name="Rosa C.A."/>
            <person name="Scheuner C."/>
            <person name="Sibirny A.A."/>
            <person name="Slot J.C."/>
            <person name="Stielow J.B."/>
            <person name="Sun H."/>
            <person name="Kurtzman C.P."/>
            <person name="Blackwell M."/>
            <person name="Grigoriev I.V."/>
            <person name="Jeffries T.W."/>
        </authorList>
    </citation>
    <scope>NUCLEOTIDE SEQUENCE [LARGE SCALE GENOMIC DNA]</scope>
    <source>
        <strain evidence="17 18">NRRL Y-2026</strain>
    </source>
</reference>
<dbReference type="PANTHER" id="PTHR21451">
    <property type="entry name" value="HISTONE H3 METHYLTRANSFERASE"/>
    <property type="match status" value="1"/>
</dbReference>
<keyword evidence="9" id="KW-0805">Transcription regulation</keyword>
<evidence type="ECO:0000256" key="10">
    <source>
        <dbReference type="ARBA" id="ARBA00023163"/>
    </source>
</evidence>
<evidence type="ECO:0000256" key="15">
    <source>
        <dbReference type="SAM" id="MobiDB-lite"/>
    </source>
</evidence>
<feature type="compositionally biased region" description="Polar residues" evidence="15">
    <location>
        <begin position="344"/>
        <end position="354"/>
    </location>
</feature>
<feature type="region of interest" description="Disordered" evidence="15">
    <location>
        <begin position="335"/>
        <end position="354"/>
    </location>
</feature>
<feature type="binding site" evidence="14">
    <location>
        <begin position="131"/>
        <end position="134"/>
    </location>
    <ligand>
        <name>S-adenosyl-L-methionine</name>
        <dbReference type="ChEBI" id="CHEBI:59789"/>
    </ligand>
</feature>
<dbReference type="GO" id="GO:0140956">
    <property type="term" value="F:histone H3K79 trimethyltransferase activity"/>
    <property type="evidence" value="ECO:0007669"/>
    <property type="project" value="UniProtKB-EC"/>
</dbReference>
<name>A0A1E3NLH5_9ASCO</name>
<evidence type="ECO:0000256" key="5">
    <source>
        <dbReference type="ARBA" id="ARBA00022679"/>
    </source>
</evidence>
<evidence type="ECO:0000256" key="2">
    <source>
        <dbReference type="ARBA" id="ARBA00012190"/>
    </source>
</evidence>
<dbReference type="STRING" id="763406.A0A1E3NLH5"/>
<feature type="domain" description="DOT1" evidence="16">
    <location>
        <begin position="1"/>
        <end position="326"/>
    </location>
</feature>
<dbReference type="GO" id="GO:0042393">
    <property type="term" value="F:histone binding"/>
    <property type="evidence" value="ECO:0007669"/>
    <property type="project" value="InterPro"/>
</dbReference>
<dbReference type="GO" id="GO:0006281">
    <property type="term" value="P:DNA repair"/>
    <property type="evidence" value="ECO:0007669"/>
    <property type="project" value="InterPro"/>
</dbReference>
<dbReference type="InterPro" id="IPR025789">
    <property type="entry name" value="DOT1_dom"/>
</dbReference>
<comment type="catalytic activity">
    <reaction evidence="13">
        <text>L-lysyl(79)-[histone H3] + 3 S-adenosyl-L-methionine = N(6),N(6),N(6)-trimethyl-L-lysyl(79)-[histone H3] + 3 S-adenosyl-L-homocysteine + 3 H(+)</text>
        <dbReference type="Rhea" id="RHEA:60328"/>
        <dbReference type="Rhea" id="RHEA-COMP:15549"/>
        <dbReference type="Rhea" id="RHEA-COMP:15552"/>
        <dbReference type="ChEBI" id="CHEBI:15378"/>
        <dbReference type="ChEBI" id="CHEBI:29969"/>
        <dbReference type="ChEBI" id="CHEBI:57856"/>
        <dbReference type="ChEBI" id="CHEBI:59789"/>
        <dbReference type="ChEBI" id="CHEBI:61961"/>
        <dbReference type="EC" id="2.1.1.360"/>
    </reaction>
</comment>
<dbReference type="GeneID" id="30179537"/>
<keyword evidence="6 14" id="KW-0949">S-adenosyl-L-methionine</keyword>
<evidence type="ECO:0000259" key="16">
    <source>
        <dbReference type="PROSITE" id="PS51569"/>
    </source>
</evidence>
<evidence type="ECO:0000256" key="6">
    <source>
        <dbReference type="ARBA" id="ARBA00022691"/>
    </source>
</evidence>
<protein>
    <recommendedName>
        <fullName evidence="3">Histone-lysine N-methyltransferase, H3 lysine-79 specific</fullName>
        <ecNumber evidence="2">2.1.1.360</ecNumber>
    </recommendedName>
    <alternativeName>
        <fullName evidence="12">Histone H3-K79 methyltransferase</fullName>
    </alternativeName>
</protein>
<keyword evidence="8" id="KW-0156">Chromatin regulator</keyword>
<keyword evidence="11" id="KW-0539">Nucleus</keyword>
<feature type="non-terminal residue" evidence="17">
    <location>
        <position position="1"/>
    </location>
</feature>
<evidence type="ECO:0000313" key="18">
    <source>
        <dbReference type="Proteomes" id="UP000094455"/>
    </source>
</evidence>